<evidence type="ECO:0000313" key="3">
    <source>
        <dbReference type="Proteomes" id="UP000053411"/>
    </source>
</evidence>
<reference evidence="2 3" key="1">
    <citation type="submission" date="2015-01" db="EMBL/GenBank/DDBJ databases">
        <title>The Genome Sequence of Fonsecaea multimorphosa CBS 102226.</title>
        <authorList>
            <consortium name="The Broad Institute Genomics Platform"/>
            <person name="Cuomo C."/>
            <person name="de Hoog S."/>
            <person name="Gorbushina A."/>
            <person name="Stielow B."/>
            <person name="Teixiera M."/>
            <person name="Abouelleil A."/>
            <person name="Chapman S.B."/>
            <person name="Priest M."/>
            <person name="Young S.K."/>
            <person name="Wortman J."/>
            <person name="Nusbaum C."/>
            <person name="Birren B."/>
        </authorList>
    </citation>
    <scope>NUCLEOTIDE SEQUENCE [LARGE SCALE GENOMIC DNA]</scope>
    <source>
        <strain evidence="2 3">CBS 102226</strain>
    </source>
</reference>
<organism evidence="2 3">
    <name type="scientific">Fonsecaea multimorphosa CBS 102226</name>
    <dbReference type="NCBI Taxonomy" id="1442371"/>
    <lineage>
        <taxon>Eukaryota</taxon>
        <taxon>Fungi</taxon>
        <taxon>Dikarya</taxon>
        <taxon>Ascomycota</taxon>
        <taxon>Pezizomycotina</taxon>
        <taxon>Eurotiomycetes</taxon>
        <taxon>Chaetothyriomycetidae</taxon>
        <taxon>Chaetothyriales</taxon>
        <taxon>Herpotrichiellaceae</taxon>
        <taxon>Fonsecaea</taxon>
    </lineage>
</organism>
<name>A0A0D2IG49_9EURO</name>
<dbReference type="RefSeq" id="XP_016630159.1">
    <property type="nucleotide sequence ID" value="XM_016778788.1"/>
</dbReference>
<dbReference type="GO" id="GO:0006355">
    <property type="term" value="P:regulation of DNA-templated transcription"/>
    <property type="evidence" value="ECO:0007669"/>
    <property type="project" value="InterPro"/>
</dbReference>
<evidence type="ECO:0000256" key="1">
    <source>
        <dbReference type="SAM" id="MobiDB-lite"/>
    </source>
</evidence>
<feature type="region of interest" description="Disordered" evidence="1">
    <location>
        <begin position="443"/>
        <end position="564"/>
    </location>
</feature>
<dbReference type="InterPro" id="IPR039327">
    <property type="entry name" value="CON7-like"/>
</dbReference>
<dbReference type="VEuPathDB" id="FungiDB:Z520_08291"/>
<gene>
    <name evidence="2" type="ORF">Z520_08291</name>
</gene>
<keyword evidence="3" id="KW-1185">Reference proteome</keyword>
<dbReference type="PANTHER" id="PTHR36167:SF4">
    <property type="entry name" value="FUNGAL N-TERMINAL DOMAIN-CONTAINING PROTEIN"/>
    <property type="match status" value="1"/>
</dbReference>
<proteinExistence type="predicted"/>
<accession>A0A0D2IG49</accession>
<dbReference type="EMBL" id="KN848079">
    <property type="protein sequence ID" value="KIX96036.1"/>
    <property type="molecule type" value="Genomic_DNA"/>
</dbReference>
<dbReference type="AlphaFoldDB" id="A0A0D2IG49"/>
<evidence type="ECO:0000313" key="2">
    <source>
        <dbReference type="EMBL" id="KIX96036.1"/>
    </source>
</evidence>
<feature type="compositionally biased region" description="Polar residues" evidence="1">
    <location>
        <begin position="489"/>
        <end position="507"/>
    </location>
</feature>
<feature type="region of interest" description="Disordered" evidence="1">
    <location>
        <begin position="210"/>
        <end position="266"/>
    </location>
</feature>
<sequence>MAEVSLIGTITGVARAGVKLSITLYSFSETVAATPAEVKNLARDVSLTAAVLEELGANLKQDDDQARLFSDAAVQKANNVVAECEGVFRDIDAMVARAIESASKDGLKGDGGKLAPSTLDRLKWPFPQPKMEVLHGNLDRLKSTFVLMLNVLMYARDLRAEKKTPSKDDNGNDSYQRTLLENLFRANEEATRNYQHLLKAVGAQDETVLRGQAQTEHSDPVTAQPLAGGETSPVEAPSIAAAKDISSGQTVARPNSEVLPPQQPGMLGLTTRNCLKRIESALLQFEQAGAAETHGSRVRVDIEVEKDFVYSRDTVRIPTPWVVLSIVRKDQAWPEHDATPSNLDSDDLDMYASVAAGAIESIGMEEETTTFVQHPPYRHRKVVSTLPVSENTQALDLSVGVQRRPSRKPWYSSVWESLPSPTAAMGSIQETVKNSGLFFGVEEESENPDNVLEYNKPGDGDAGASQPAESGGPKFARAPTFDDILKPPSSRSTLPVGSDINLESTHNSDTRPPPPEAAAKEEPAEQDLPSAQATVTRTDESLKEAAGSSAENAVAKEELADQGESNAIDQLLRQWTTLYDDQ</sequence>
<protein>
    <recommendedName>
        <fullName evidence="4">Fungal N-terminal domain-containing protein</fullName>
    </recommendedName>
</protein>
<dbReference type="PANTHER" id="PTHR36167">
    <property type="entry name" value="C2H2 FINGER DOMAIN TRANSCRIPTION FACTOR (EUROFUNG)-RELATED"/>
    <property type="match status" value="1"/>
</dbReference>
<dbReference type="STRING" id="1442371.A0A0D2IG49"/>
<evidence type="ECO:0008006" key="4">
    <source>
        <dbReference type="Google" id="ProtNLM"/>
    </source>
</evidence>
<dbReference type="Proteomes" id="UP000053411">
    <property type="component" value="Unassembled WGS sequence"/>
</dbReference>
<dbReference type="OrthoDB" id="5431013at2759"/>
<dbReference type="GeneID" id="27714037"/>